<dbReference type="Proteomes" id="UP001428341">
    <property type="component" value="Unassembled WGS sequence"/>
</dbReference>
<dbReference type="EMBL" id="JBCGBO010000001">
    <property type="protein sequence ID" value="KAK9228407.1"/>
    <property type="molecule type" value="Genomic_DNA"/>
</dbReference>
<name>A0AAP0MWQ1_9ROSI</name>
<protein>
    <submittedName>
        <fullName evidence="1">Uncharacterized protein</fullName>
    </submittedName>
</protein>
<evidence type="ECO:0000313" key="1">
    <source>
        <dbReference type="EMBL" id="KAK9228407.1"/>
    </source>
</evidence>
<reference evidence="1 2" key="1">
    <citation type="submission" date="2024-05" db="EMBL/GenBank/DDBJ databases">
        <title>Haplotype-resolved chromosome-level genome assembly of Huyou (Citrus changshanensis).</title>
        <authorList>
            <person name="Miao C."/>
            <person name="Chen W."/>
            <person name="Wu Y."/>
            <person name="Wang L."/>
            <person name="Zhao S."/>
            <person name="Grierson D."/>
            <person name="Xu C."/>
            <person name="Chen K."/>
        </authorList>
    </citation>
    <scope>NUCLEOTIDE SEQUENCE [LARGE SCALE GENOMIC DNA]</scope>
    <source>
        <strain evidence="1">01-14</strain>
        <tissue evidence="1">Leaf</tissue>
    </source>
</reference>
<dbReference type="AlphaFoldDB" id="A0AAP0MWQ1"/>
<comment type="caution">
    <text evidence="1">The sequence shown here is derived from an EMBL/GenBank/DDBJ whole genome shotgun (WGS) entry which is preliminary data.</text>
</comment>
<proteinExistence type="predicted"/>
<keyword evidence="2" id="KW-1185">Reference proteome</keyword>
<accession>A0AAP0MWQ1</accession>
<evidence type="ECO:0000313" key="2">
    <source>
        <dbReference type="Proteomes" id="UP001428341"/>
    </source>
</evidence>
<organism evidence="1 2">
    <name type="scientific">Citrus x changshan-huyou</name>
    <dbReference type="NCBI Taxonomy" id="2935761"/>
    <lineage>
        <taxon>Eukaryota</taxon>
        <taxon>Viridiplantae</taxon>
        <taxon>Streptophyta</taxon>
        <taxon>Embryophyta</taxon>
        <taxon>Tracheophyta</taxon>
        <taxon>Spermatophyta</taxon>
        <taxon>Magnoliopsida</taxon>
        <taxon>eudicotyledons</taxon>
        <taxon>Gunneridae</taxon>
        <taxon>Pentapetalae</taxon>
        <taxon>rosids</taxon>
        <taxon>malvids</taxon>
        <taxon>Sapindales</taxon>
        <taxon>Rutaceae</taxon>
        <taxon>Aurantioideae</taxon>
        <taxon>Citrus</taxon>
    </lineage>
</organism>
<sequence>MKISDLVPVVVTSNFIHWSCAPDSNSTGAGAGAELENNKNGWHLQRNKQTHDLARLILQMQAAQQKHNKQSKPEADHLGLAKFSVKCTKT</sequence>
<gene>
    <name evidence="1" type="ORF">WN944_021357</name>
</gene>